<gene>
    <name evidence="1" type="ORF">GCM10008024_04570</name>
    <name evidence="2" type="ORF">SAMN05444006_10190</name>
</gene>
<evidence type="ECO:0000313" key="1">
    <source>
        <dbReference type="EMBL" id="GHD98960.1"/>
    </source>
</evidence>
<comment type="caution">
    <text evidence="1">The sequence shown here is derived from an EMBL/GenBank/DDBJ whole genome shotgun (WGS) entry which is preliminary data.</text>
</comment>
<evidence type="ECO:0000313" key="4">
    <source>
        <dbReference type="Proteomes" id="UP000634647"/>
    </source>
</evidence>
<protein>
    <submittedName>
        <fullName evidence="1">Uncharacterized protein</fullName>
    </submittedName>
</protein>
<dbReference type="AlphaFoldDB" id="A0AAN4UP46"/>
<reference evidence="1" key="1">
    <citation type="journal article" date="2014" name="Int. J. Syst. Evol. Microbiol.">
        <title>Complete genome sequence of Corynebacterium casei LMG S-19264T (=DSM 44701T), isolated from a smear-ripened cheese.</title>
        <authorList>
            <consortium name="US DOE Joint Genome Institute (JGI-PGF)"/>
            <person name="Walter F."/>
            <person name="Albersmeier A."/>
            <person name="Kalinowski J."/>
            <person name="Ruckert C."/>
        </authorList>
    </citation>
    <scope>NUCLEOTIDE SEQUENCE</scope>
    <source>
        <strain evidence="1">CGMCC 1.10859</strain>
    </source>
</reference>
<accession>A0AAN4UP46</accession>
<dbReference type="Proteomes" id="UP000199541">
    <property type="component" value="Unassembled WGS sequence"/>
</dbReference>
<name>A0AAN4UP46_9RHOB</name>
<dbReference type="Proteomes" id="UP000634647">
    <property type="component" value="Unassembled WGS sequence"/>
</dbReference>
<reference evidence="1" key="3">
    <citation type="submission" date="2023-06" db="EMBL/GenBank/DDBJ databases">
        <authorList>
            <person name="Sun Q."/>
            <person name="Zhou Y."/>
        </authorList>
    </citation>
    <scope>NUCLEOTIDE SEQUENCE</scope>
    <source>
        <strain evidence="1">CGMCC 1.10859</strain>
    </source>
</reference>
<dbReference type="EMBL" id="BNAB01000001">
    <property type="protein sequence ID" value="GHD98960.1"/>
    <property type="molecule type" value="Genomic_DNA"/>
</dbReference>
<evidence type="ECO:0000313" key="3">
    <source>
        <dbReference type="Proteomes" id="UP000199541"/>
    </source>
</evidence>
<evidence type="ECO:0000313" key="2">
    <source>
        <dbReference type="EMBL" id="SDW02719.1"/>
    </source>
</evidence>
<dbReference type="EMBL" id="FNOB01000001">
    <property type="protein sequence ID" value="SDW02719.1"/>
    <property type="molecule type" value="Genomic_DNA"/>
</dbReference>
<proteinExistence type="predicted"/>
<organism evidence="1 4">
    <name type="scientific">Allgaiera indica</name>
    <dbReference type="NCBI Taxonomy" id="765699"/>
    <lineage>
        <taxon>Bacteria</taxon>
        <taxon>Pseudomonadati</taxon>
        <taxon>Pseudomonadota</taxon>
        <taxon>Alphaproteobacteria</taxon>
        <taxon>Rhodobacterales</taxon>
        <taxon>Paracoccaceae</taxon>
        <taxon>Allgaiera</taxon>
    </lineage>
</organism>
<reference evidence="2 3" key="2">
    <citation type="submission" date="2016-10" db="EMBL/GenBank/DDBJ databases">
        <authorList>
            <person name="Varghese N."/>
            <person name="Submissions S."/>
        </authorList>
    </citation>
    <scope>NUCLEOTIDE SEQUENCE [LARGE SCALE GENOMIC DNA]</scope>
    <source>
        <strain evidence="2 3">DSM 24802</strain>
    </source>
</reference>
<sequence length="100" mass="11658">MPAPQAFRDFTLQLHQDLYLVYPGWLSEASGARHELYQGFRLRFGDQAVKELAAYLRYLLNDAEADLAAHWMENSKADWLFDEAGLRWLYADFARWASIS</sequence>
<keyword evidence="3" id="KW-1185">Reference proteome</keyword>